<reference evidence="1 2" key="1">
    <citation type="submission" date="2020-04" db="EMBL/GenBank/DDBJ databases">
        <authorList>
            <person name="De Canck E."/>
        </authorList>
    </citation>
    <scope>NUCLEOTIDE SEQUENCE [LARGE SCALE GENOMIC DNA]</scope>
    <source>
        <strain evidence="1 2">LMG 26858</strain>
    </source>
</reference>
<organism evidence="1 2">
    <name type="scientific">Achromobacter anxifer</name>
    <dbReference type="NCBI Taxonomy" id="1287737"/>
    <lineage>
        <taxon>Bacteria</taxon>
        <taxon>Pseudomonadati</taxon>
        <taxon>Pseudomonadota</taxon>
        <taxon>Betaproteobacteria</taxon>
        <taxon>Burkholderiales</taxon>
        <taxon>Alcaligenaceae</taxon>
        <taxon>Achromobacter</taxon>
    </lineage>
</organism>
<dbReference type="RefSeq" id="WP_176090359.1">
    <property type="nucleotide sequence ID" value="NZ_CAHLAR010000012.1"/>
</dbReference>
<dbReference type="AlphaFoldDB" id="A0A6S7CBF0"/>
<protein>
    <submittedName>
        <fullName evidence="1">Uncharacterized protein</fullName>
    </submittedName>
</protein>
<sequence length="137" mass="15719">MTEAESEELEELLMTWHRWAKAYREHLGYSRVAPGFRDVSDQDGYGDDDETAARLNRHVAEQVDACLNALPLDLRAAVGISLRNKDAPQRVFRNPRCSPEEQQRRYREAQSRLLPMLRRQDVMQVAAQGLAYAVPAH</sequence>
<gene>
    <name evidence="1" type="ORF">LMG26858_01225</name>
</gene>
<accession>A0A6S7CBF0</accession>
<dbReference type="EMBL" id="CADILG010000005">
    <property type="protein sequence ID" value="CAB3841474.1"/>
    <property type="molecule type" value="Genomic_DNA"/>
</dbReference>
<evidence type="ECO:0000313" key="1">
    <source>
        <dbReference type="EMBL" id="CAB3841474.1"/>
    </source>
</evidence>
<dbReference type="Proteomes" id="UP000494117">
    <property type="component" value="Unassembled WGS sequence"/>
</dbReference>
<keyword evidence="2" id="KW-1185">Reference proteome</keyword>
<evidence type="ECO:0000313" key="2">
    <source>
        <dbReference type="Proteomes" id="UP000494117"/>
    </source>
</evidence>
<name>A0A6S7CBF0_9BURK</name>
<proteinExistence type="predicted"/>